<comment type="subcellular location">
    <subcellularLocation>
        <location evidence="1">Nucleus</location>
    </subcellularLocation>
</comment>
<feature type="region of interest" description="Disordered" evidence="3">
    <location>
        <begin position="1"/>
        <end position="135"/>
    </location>
</feature>
<dbReference type="PANTHER" id="PTHR10662:SF22">
    <property type="entry name" value="NUCLEAR RNA EXPORT FACTOR 1"/>
    <property type="match status" value="1"/>
</dbReference>
<proteinExistence type="predicted"/>
<dbReference type="GO" id="GO:0005634">
    <property type="term" value="C:nucleus"/>
    <property type="evidence" value="ECO:0007669"/>
    <property type="project" value="UniProtKB-SubCell"/>
</dbReference>
<dbReference type="Proteomes" id="UP000006671">
    <property type="component" value="Unassembled WGS sequence"/>
</dbReference>
<dbReference type="AlphaFoldDB" id="D2VM53"/>
<dbReference type="Gene3D" id="3.10.450.50">
    <property type="match status" value="1"/>
</dbReference>
<protein>
    <recommendedName>
        <fullName evidence="4">NTF2 domain-containing protein</fullName>
    </recommendedName>
</protein>
<evidence type="ECO:0000256" key="1">
    <source>
        <dbReference type="ARBA" id="ARBA00004123"/>
    </source>
</evidence>
<dbReference type="InterPro" id="IPR030217">
    <property type="entry name" value="NXF_fam"/>
</dbReference>
<evidence type="ECO:0000256" key="2">
    <source>
        <dbReference type="ARBA" id="ARBA00023242"/>
    </source>
</evidence>
<keyword evidence="6" id="KW-1185">Reference proteome</keyword>
<dbReference type="VEuPathDB" id="AmoebaDB:NAEGRDRAFT_80509"/>
<sequence length="483" mass="53603">MSTPYPSTRGGNTRGGFRGSFRGSFRGNSRGSTRGGYQNSGSTRGGYQGGGGGRGGFNQGGNNSYNNNSDGGSGGGGGYNQQGNNTRGGGSFRGRRGGYQGGNDGNYQPRGGYQGGNSGNTRGGFQSGGGPKRTPFREKLKEWVLERTSEEGQLVKLDFMCVDDTLKGMSNNGYDDGLIRQVCASVVENFASDEDVITLCKIFPQLEVLDDAPIPPQLRKSGSTLPQINPYNLVEGLSEDNLRKYLTNLFDHIDCRKTELQTLFAKDAFITYSNSTNEYVDYVEDSVEIEAFQKLQQFSRDILNIPDQKDTKSRKTECNEQLKSSIISSSNILKFFNALPNTKHNIERITSDALSFSTRQVETNALIGRLCVSVHGHVIFLDNNGDKHTKSFDTSFILKKHENSLLISNFIYHIRPYSNFDLEFFLEITQFISKTKLKPQVAQQIFNEGRNLEGALLQFEIYKQSGQLNEQHFQQPQLVQNQQ</sequence>
<dbReference type="RefSeq" id="XP_002675004.1">
    <property type="nucleotide sequence ID" value="XM_002674958.1"/>
</dbReference>
<gene>
    <name evidence="5" type="ORF">NAEGRDRAFT_80509</name>
</gene>
<dbReference type="InterPro" id="IPR018222">
    <property type="entry name" value="Nuclear_transport_factor_2_euk"/>
</dbReference>
<dbReference type="PANTHER" id="PTHR10662">
    <property type="entry name" value="NUCLEAR RNA EXPORT FACTOR"/>
    <property type="match status" value="1"/>
</dbReference>
<dbReference type="SUPFAM" id="SSF54427">
    <property type="entry name" value="NTF2-like"/>
    <property type="match status" value="1"/>
</dbReference>
<evidence type="ECO:0000259" key="4">
    <source>
        <dbReference type="PROSITE" id="PS50177"/>
    </source>
</evidence>
<dbReference type="InParanoid" id="D2VM53"/>
<organism evidence="6">
    <name type="scientific">Naegleria gruberi</name>
    <name type="common">Amoeba</name>
    <dbReference type="NCBI Taxonomy" id="5762"/>
    <lineage>
        <taxon>Eukaryota</taxon>
        <taxon>Discoba</taxon>
        <taxon>Heterolobosea</taxon>
        <taxon>Tetramitia</taxon>
        <taxon>Eutetramitia</taxon>
        <taxon>Vahlkampfiidae</taxon>
        <taxon>Naegleria</taxon>
    </lineage>
</organism>
<keyword evidence="2" id="KW-0539">Nucleus</keyword>
<feature type="compositionally biased region" description="Gly residues" evidence="3">
    <location>
        <begin position="71"/>
        <end position="104"/>
    </location>
</feature>
<accession>D2VM53</accession>
<dbReference type="OrthoDB" id="25872at2759"/>
<feature type="compositionally biased region" description="Gly residues" evidence="3">
    <location>
        <begin position="43"/>
        <end position="59"/>
    </location>
</feature>
<dbReference type="InterPro" id="IPR032710">
    <property type="entry name" value="NTF2-like_dom_sf"/>
</dbReference>
<dbReference type="Pfam" id="PF22602">
    <property type="entry name" value="NXF_NTF2"/>
    <property type="match status" value="1"/>
</dbReference>
<dbReference type="PROSITE" id="PS50177">
    <property type="entry name" value="NTF2_DOMAIN"/>
    <property type="match status" value="1"/>
</dbReference>
<reference evidence="5 6" key="1">
    <citation type="journal article" date="2010" name="Cell">
        <title>The genome of Naegleria gruberi illuminates early eukaryotic versatility.</title>
        <authorList>
            <person name="Fritz-Laylin L.K."/>
            <person name="Prochnik S.E."/>
            <person name="Ginger M.L."/>
            <person name="Dacks J.B."/>
            <person name="Carpenter M.L."/>
            <person name="Field M.C."/>
            <person name="Kuo A."/>
            <person name="Paredez A."/>
            <person name="Chapman J."/>
            <person name="Pham J."/>
            <person name="Shu S."/>
            <person name="Neupane R."/>
            <person name="Cipriano M."/>
            <person name="Mancuso J."/>
            <person name="Tu H."/>
            <person name="Salamov A."/>
            <person name="Lindquist E."/>
            <person name="Shapiro H."/>
            <person name="Lucas S."/>
            <person name="Grigoriev I.V."/>
            <person name="Cande W.Z."/>
            <person name="Fulton C."/>
            <person name="Rokhsar D.S."/>
            <person name="Dawson S.C."/>
        </authorList>
    </citation>
    <scope>NUCLEOTIDE SEQUENCE [LARGE SCALE GENOMIC DNA]</scope>
    <source>
        <strain evidence="5 6">NEG-M</strain>
    </source>
</reference>
<feature type="compositionally biased region" description="Low complexity" evidence="3">
    <location>
        <begin position="60"/>
        <end position="70"/>
    </location>
</feature>
<dbReference type="GO" id="GO:0003723">
    <property type="term" value="F:RNA binding"/>
    <property type="evidence" value="ECO:0007669"/>
    <property type="project" value="TreeGrafter"/>
</dbReference>
<evidence type="ECO:0000313" key="6">
    <source>
        <dbReference type="Proteomes" id="UP000006671"/>
    </source>
</evidence>
<dbReference type="GeneID" id="8851813"/>
<feature type="compositionally biased region" description="Gly residues" evidence="3">
    <location>
        <begin position="112"/>
        <end position="131"/>
    </location>
</feature>
<dbReference type="KEGG" id="ngr:NAEGRDRAFT_80509"/>
<dbReference type="InterPro" id="IPR002075">
    <property type="entry name" value="NTF2_dom"/>
</dbReference>
<feature type="domain" description="NTF2" evidence="4">
    <location>
        <begin position="241"/>
        <end position="414"/>
    </location>
</feature>
<dbReference type="GO" id="GO:0016973">
    <property type="term" value="P:poly(A)+ mRNA export from nucleus"/>
    <property type="evidence" value="ECO:0007669"/>
    <property type="project" value="TreeGrafter"/>
</dbReference>
<evidence type="ECO:0000313" key="5">
    <source>
        <dbReference type="EMBL" id="EFC42260.1"/>
    </source>
</evidence>
<dbReference type="EMBL" id="GG738881">
    <property type="protein sequence ID" value="EFC42260.1"/>
    <property type="molecule type" value="Genomic_DNA"/>
</dbReference>
<evidence type="ECO:0000256" key="3">
    <source>
        <dbReference type="SAM" id="MobiDB-lite"/>
    </source>
</evidence>
<name>D2VM53_NAEGR</name>
<feature type="compositionally biased region" description="Low complexity" evidence="3">
    <location>
        <begin position="19"/>
        <end position="42"/>
    </location>
</feature>